<feature type="region of interest" description="Disordered" evidence="1">
    <location>
        <begin position="21"/>
        <end position="69"/>
    </location>
</feature>
<feature type="compositionally biased region" description="Basic and acidic residues" evidence="1">
    <location>
        <begin position="109"/>
        <end position="118"/>
    </location>
</feature>
<dbReference type="Pfam" id="PF00226">
    <property type="entry name" value="DnaJ"/>
    <property type="match status" value="1"/>
</dbReference>
<dbReference type="PRINTS" id="PR00625">
    <property type="entry name" value="JDOMAIN"/>
</dbReference>
<dbReference type="PROSITE" id="PS50076">
    <property type="entry name" value="DNAJ_2"/>
    <property type="match status" value="1"/>
</dbReference>
<dbReference type="OrthoDB" id="10250354at2759"/>
<feature type="compositionally biased region" description="Low complexity" evidence="1">
    <location>
        <begin position="527"/>
        <end position="550"/>
    </location>
</feature>
<feature type="compositionally biased region" description="Polar residues" evidence="1">
    <location>
        <begin position="123"/>
        <end position="140"/>
    </location>
</feature>
<feature type="region of interest" description="Disordered" evidence="1">
    <location>
        <begin position="491"/>
        <end position="561"/>
    </location>
</feature>
<keyword evidence="2" id="KW-0812">Transmembrane</keyword>
<feature type="compositionally biased region" description="Polar residues" evidence="1">
    <location>
        <begin position="515"/>
        <end position="526"/>
    </location>
</feature>
<evidence type="ECO:0000313" key="4">
    <source>
        <dbReference type="EMBL" id="EWC77232.1"/>
    </source>
</evidence>
<gene>
    <name evidence="4" type="ORF">C923_02097</name>
</gene>
<dbReference type="EMBL" id="KE124516">
    <property type="protein sequence ID" value="EWC77232.1"/>
    <property type="molecule type" value="Genomic_DNA"/>
</dbReference>
<dbReference type="Proteomes" id="UP000030697">
    <property type="component" value="Unassembled WGS sequence"/>
</dbReference>
<proteinExistence type="predicted"/>
<organism evidence="4 5">
    <name type="scientific">Plasmodium falciparum UGT5.1</name>
    <dbReference type="NCBI Taxonomy" id="1237627"/>
    <lineage>
        <taxon>Eukaryota</taxon>
        <taxon>Sar</taxon>
        <taxon>Alveolata</taxon>
        <taxon>Apicomplexa</taxon>
        <taxon>Aconoidasida</taxon>
        <taxon>Haemosporida</taxon>
        <taxon>Plasmodiidae</taxon>
        <taxon>Plasmodium</taxon>
        <taxon>Plasmodium (Laverania)</taxon>
    </lineage>
</organism>
<keyword evidence="2" id="KW-0472">Membrane</keyword>
<evidence type="ECO:0000259" key="3">
    <source>
        <dbReference type="PROSITE" id="PS50076"/>
    </source>
</evidence>
<evidence type="ECO:0000256" key="2">
    <source>
        <dbReference type="SAM" id="Phobius"/>
    </source>
</evidence>
<dbReference type="PROSITE" id="PS00636">
    <property type="entry name" value="DNAJ_1"/>
    <property type="match status" value="1"/>
</dbReference>
<dbReference type="SMART" id="SM00271">
    <property type="entry name" value="DnaJ"/>
    <property type="match status" value="1"/>
</dbReference>
<dbReference type="AlphaFoldDB" id="W7JE51"/>
<evidence type="ECO:0000256" key="1">
    <source>
        <dbReference type="SAM" id="MobiDB-lite"/>
    </source>
</evidence>
<sequence>MSNWNFFNDYLNWFNGTTESTTFHNRSSKKGSNKSVSTNSTSINTNKNNINELSNSQPNNSGQTCDEMKASNDGFEKDVSKIKCAKKYNPFINIKEKYYKEYNNMNTKKENNKSEKKCGIQIEGQNGNPSENPSESQNENPIPCQIKKCDKENDQNIPKSGNKNKDTNFFNQLGLSNWLPNYDMPIYNEYKKGYYLDKEAKEVLSKKGSKKSNVIKIGGDSSNSNMNDFNVSDCGNNTCVDTTYYDALNIKPTAKLSEIKTSYYKLALKYHPDKNANDPEAKLKFQKINEAYQVLSDDERRRQYNKYGLNATKDMILIDPSIFFMMLFSSEELSDYTGTLRIAFFVQLAFEGNMSIEDKKSSNQVMINEMEVEQKIREVELALLLRKRLQPYVDGDVEWEEQMETEIKGLLESSFSSSILESIGWTYENVATSYIAEVTTLWGVGATVANIQAAGRTIGNTFSAAKSMFNTVVTIKDFSLNSEKINSIKEKKDNLKTSSNNSLNNHSSSNKGSSEQNGTNENLKCDNNQVNHKNNVNTSDNINNVNTSNTHENKEEEKKNTIIDKEENKALGVIIKNVLTLVLWDIESTVRQATEKVIRDEDVNIETRLKRAEGMKFLGKLMQKWSKIKNDKCDTNDIDATKLLERAIIKASKMPNDEDQGDQDNIKREYLLICTHIYIYIYIYICILFFSLKNSLNYAYK</sequence>
<feature type="transmembrane region" description="Helical" evidence="2">
    <location>
        <begin position="670"/>
        <end position="692"/>
    </location>
</feature>
<feature type="domain" description="J" evidence="3">
    <location>
        <begin position="243"/>
        <end position="308"/>
    </location>
</feature>
<accession>W7JE51</accession>
<dbReference type="InterPro" id="IPR026894">
    <property type="entry name" value="DnaJ_X"/>
</dbReference>
<dbReference type="Gene3D" id="1.10.287.110">
    <property type="entry name" value="DnaJ domain"/>
    <property type="match status" value="1"/>
</dbReference>
<feature type="compositionally biased region" description="Low complexity" evidence="1">
    <location>
        <begin position="33"/>
        <end position="56"/>
    </location>
</feature>
<feature type="compositionally biased region" description="Basic and acidic residues" evidence="1">
    <location>
        <begin position="551"/>
        <end position="561"/>
    </location>
</feature>
<keyword evidence="2" id="KW-1133">Transmembrane helix</keyword>
<feature type="region of interest" description="Disordered" evidence="1">
    <location>
        <begin position="109"/>
        <end position="146"/>
    </location>
</feature>
<dbReference type="CDD" id="cd06257">
    <property type="entry name" value="DnaJ"/>
    <property type="match status" value="1"/>
</dbReference>
<dbReference type="PANTHER" id="PTHR44094">
    <property type="entry name" value="DNAJ HEAT SHOCK N-TERMINAL DOMAIN-CONTAINING PROTEIN"/>
    <property type="match status" value="1"/>
</dbReference>
<dbReference type="Pfam" id="PF14308">
    <property type="entry name" value="DnaJ-X"/>
    <property type="match status" value="1"/>
</dbReference>
<reference evidence="4 5" key="1">
    <citation type="submission" date="2013-02" db="EMBL/GenBank/DDBJ databases">
        <title>The Genome Sequence of Plasmodium falciparum UGT5.1.</title>
        <authorList>
            <consortium name="The Broad Institute Genome Sequencing Platform"/>
            <consortium name="The Broad Institute Genome Sequencing Center for Infectious Disease"/>
            <person name="Neafsey D."/>
            <person name="Cheeseman I."/>
            <person name="Volkman S."/>
            <person name="Adams J."/>
            <person name="Walker B."/>
            <person name="Young S.K."/>
            <person name="Zeng Q."/>
            <person name="Gargeya S."/>
            <person name="Fitzgerald M."/>
            <person name="Haas B."/>
            <person name="Abouelleil A."/>
            <person name="Alvarado L."/>
            <person name="Arachchi H.M."/>
            <person name="Berlin A.M."/>
            <person name="Chapman S.B."/>
            <person name="Dewar J."/>
            <person name="Goldberg J."/>
            <person name="Griggs A."/>
            <person name="Gujja S."/>
            <person name="Hansen M."/>
            <person name="Howarth C."/>
            <person name="Imamovic A."/>
            <person name="Larimer J."/>
            <person name="McCowan C."/>
            <person name="Murphy C."/>
            <person name="Neiman D."/>
            <person name="Pearson M."/>
            <person name="Priest M."/>
            <person name="Roberts A."/>
            <person name="Saif S."/>
            <person name="Shea T."/>
            <person name="Sisk P."/>
            <person name="Sykes S."/>
            <person name="Wortman J."/>
            <person name="Nusbaum C."/>
            <person name="Birren B."/>
        </authorList>
    </citation>
    <scope>NUCLEOTIDE SEQUENCE [LARGE SCALE GENOMIC DNA]</scope>
    <source>
        <strain evidence="4 5">UGT5.1</strain>
    </source>
</reference>
<dbReference type="PANTHER" id="PTHR44094:SF8">
    <property type="entry name" value="DNAJ HEAT SHOCK N-TERMINAL DOMAIN-CONTAINING PROTEIN-RELATED"/>
    <property type="match status" value="1"/>
</dbReference>
<protein>
    <recommendedName>
        <fullName evidence="3">J domain-containing protein</fullName>
    </recommendedName>
</protein>
<name>W7JE51_PLAFA</name>
<dbReference type="SUPFAM" id="SSF46565">
    <property type="entry name" value="Chaperone J-domain"/>
    <property type="match status" value="1"/>
</dbReference>
<dbReference type="InterPro" id="IPR036869">
    <property type="entry name" value="J_dom_sf"/>
</dbReference>
<feature type="compositionally biased region" description="Low complexity" evidence="1">
    <location>
        <begin position="496"/>
        <end position="514"/>
    </location>
</feature>
<dbReference type="InterPro" id="IPR052423">
    <property type="entry name" value="EMIR"/>
</dbReference>
<dbReference type="InterPro" id="IPR001623">
    <property type="entry name" value="DnaJ_domain"/>
</dbReference>
<dbReference type="InterPro" id="IPR018253">
    <property type="entry name" value="DnaJ_domain_CS"/>
</dbReference>
<evidence type="ECO:0000313" key="5">
    <source>
        <dbReference type="Proteomes" id="UP000030697"/>
    </source>
</evidence>